<evidence type="ECO:0000256" key="9">
    <source>
        <dbReference type="ARBA" id="ARBA00023136"/>
    </source>
</evidence>
<evidence type="ECO:0000256" key="1">
    <source>
        <dbReference type="ARBA" id="ARBA00004477"/>
    </source>
</evidence>
<dbReference type="GO" id="GO:0007219">
    <property type="term" value="P:Notch signaling pathway"/>
    <property type="evidence" value="ECO:0007669"/>
    <property type="project" value="UniProtKB-KW"/>
</dbReference>
<feature type="transmembrane region" description="Helical" evidence="10">
    <location>
        <begin position="225"/>
        <end position="243"/>
    </location>
</feature>
<dbReference type="PANTHER" id="PTHR10202">
    <property type="entry name" value="PRESENILIN"/>
    <property type="match status" value="1"/>
</dbReference>
<dbReference type="InterPro" id="IPR006639">
    <property type="entry name" value="Preselin/SPP"/>
</dbReference>
<feature type="transmembrane region" description="Helical" evidence="10">
    <location>
        <begin position="202"/>
        <end position="219"/>
    </location>
</feature>
<proteinExistence type="inferred from homology"/>
<dbReference type="Gene3D" id="1.10.472.100">
    <property type="entry name" value="Presenilin"/>
    <property type="match status" value="1"/>
</dbReference>
<evidence type="ECO:0000256" key="8">
    <source>
        <dbReference type="ARBA" id="ARBA00023034"/>
    </source>
</evidence>
<dbReference type="PANTHER" id="PTHR10202:SF13">
    <property type="entry name" value="PRESENILIN HOMOLOG"/>
    <property type="match status" value="1"/>
</dbReference>
<keyword evidence="9 10" id="KW-0472">Membrane</keyword>
<accession>A0ABD3FWN1</accession>
<feature type="transmembrane region" description="Helical" evidence="10">
    <location>
        <begin position="476"/>
        <end position="494"/>
    </location>
</feature>
<feature type="transmembrane region" description="Helical" evidence="10">
    <location>
        <begin position="140"/>
        <end position="164"/>
    </location>
</feature>
<dbReference type="InterPro" id="IPR042524">
    <property type="entry name" value="Presenilin_C"/>
</dbReference>
<feature type="transmembrane region" description="Helical" evidence="10">
    <location>
        <begin position="58"/>
        <end position="79"/>
    </location>
</feature>
<feature type="transmembrane region" description="Helical" evidence="10">
    <location>
        <begin position="444"/>
        <end position="464"/>
    </location>
</feature>
<dbReference type="EMBL" id="JBIMZQ010000008">
    <property type="protein sequence ID" value="KAL3670014.1"/>
    <property type="molecule type" value="Genomic_DNA"/>
</dbReference>
<protein>
    <recommendedName>
        <fullName evidence="13">Presenilin</fullName>
    </recommendedName>
</protein>
<dbReference type="GO" id="GO:0005789">
    <property type="term" value="C:endoplasmic reticulum membrane"/>
    <property type="evidence" value="ECO:0007669"/>
    <property type="project" value="UniProtKB-SubCell"/>
</dbReference>
<feature type="transmembrane region" description="Helical" evidence="10">
    <location>
        <begin position="111"/>
        <end position="133"/>
    </location>
</feature>
<evidence type="ECO:0000313" key="12">
    <source>
        <dbReference type="Proteomes" id="UP001632037"/>
    </source>
</evidence>
<name>A0ABD3FWN1_9STRA</name>
<comment type="caution">
    <text evidence="11">The sequence shown here is derived from an EMBL/GenBank/DDBJ whole genome shotgun (WGS) entry which is preliminary data.</text>
</comment>
<keyword evidence="8" id="KW-0333">Golgi apparatus</keyword>
<organism evidence="11 12">
    <name type="scientific">Phytophthora oleae</name>
    <dbReference type="NCBI Taxonomy" id="2107226"/>
    <lineage>
        <taxon>Eukaryota</taxon>
        <taxon>Sar</taxon>
        <taxon>Stramenopiles</taxon>
        <taxon>Oomycota</taxon>
        <taxon>Peronosporomycetes</taxon>
        <taxon>Peronosporales</taxon>
        <taxon>Peronosporaceae</taxon>
        <taxon>Phytophthora</taxon>
    </lineage>
</organism>
<evidence type="ECO:0000313" key="11">
    <source>
        <dbReference type="EMBL" id="KAL3670014.1"/>
    </source>
</evidence>
<dbReference type="Pfam" id="PF01080">
    <property type="entry name" value="Presenilin"/>
    <property type="match status" value="1"/>
</dbReference>
<comment type="subcellular location">
    <subcellularLocation>
        <location evidence="1">Endoplasmic reticulum membrane</location>
        <topology evidence="1">Multi-pass membrane protein</topology>
    </subcellularLocation>
    <subcellularLocation>
        <location evidence="2">Golgi apparatus membrane</location>
        <topology evidence="2">Multi-pass membrane protein</topology>
    </subcellularLocation>
</comment>
<evidence type="ECO:0000256" key="3">
    <source>
        <dbReference type="ARBA" id="ARBA00008604"/>
    </source>
</evidence>
<evidence type="ECO:0008006" key="13">
    <source>
        <dbReference type="Google" id="ProtNLM"/>
    </source>
</evidence>
<evidence type="ECO:0000256" key="5">
    <source>
        <dbReference type="ARBA" id="ARBA00022824"/>
    </source>
</evidence>
<keyword evidence="7 10" id="KW-1133">Transmembrane helix</keyword>
<sequence>MGNARSDTRSLASVHYLDDNSSTMYEEPLLGMRDKEQQVQEQSEKVDLRVVIHQLNSFFAVVWPVSIAIICSSLAASYISDPVMKRAMTTYMYYQDIDTSELSTAEKTEEAFLNALLVIVFIAFLTFGIVLLYKCNGMHLFAWYCMLYSAALLGLMGSKLVVIVLCSNLHLVVDRISLTVVMYNFAMVGVLSIFYQKGIPVIFERGYLIATSVIVAWQLSQLPEWSVWMLLLLLGFWDLFAVMTPVGPLRCLVDLVQEKGTPIPGLLFEADVEDAHIGENIKIQQGSRSARRRRFPTRETVPEESFIRRLLLAEETDHTLQEHGAVNAAEFRRQVLAFLYDQNSQCQSQSEELALKFERNQRRLWRNLYTYYGIDYMSKQQPYPSIQTVFPPSMDTYPAYAGTGSNFSHERSENREDKSIKLGLGDFIFYSVLVARASLHGFDVFAACFLSILVGLGITLYLLAHFDALPALPISLFLGIVTYLLMVTIISPLLDELQAGNVFGI</sequence>
<gene>
    <name evidence="11" type="ORF">V7S43_005386</name>
</gene>
<dbReference type="InterPro" id="IPR001108">
    <property type="entry name" value="Peptidase_A22A"/>
</dbReference>
<evidence type="ECO:0000256" key="10">
    <source>
        <dbReference type="SAM" id="Phobius"/>
    </source>
</evidence>
<dbReference type="AlphaFoldDB" id="A0ABD3FWN1"/>
<comment type="similarity">
    <text evidence="3">Belongs to the peptidase A22A family.</text>
</comment>
<keyword evidence="6" id="KW-0914">Notch signaling pathway</keyword>
<evidence type="ECO:0000256" key="7">
    <source>
        <dbReference type="ARBA" id="ARBA00022989"/>
    </source>
</evidence>
<reference evidence="11 12" key="1">
    <citation type="submission" date="2024-09" db="EMBL/GenBank/DDBJ databases">
        <title>Genome sequencing and assembly of Phytophthora oleae, isolate VK10A, causative agent of rot of olive drupes.</title>
        <authorList>
            <person name="Conti Taguali S."/>
            <person name="Riolo M."/>
            <person name="La Spada F."/>
            <person name="Cacciola S.O."/>
            <person name="Dionisio G."/>
        </authorList>
    </citation>
    <scope>NUCLEOTIDE SEQUENCE [LARGE SCALE GENOMIC DNA]</scope>
    <source>
        <strain evidence="11 12">VK10A</strain>
    </source>
</reference>
<dbReference type="GO" id="GO:0000139">
    <property type="term" value="C:Golgi membrane"/>
    <property type="evidence" value="ECO:0007669"/>
    <property type="project" value="UniProtKB-SubCell"/>
</dbReference>
<keyword evidence="4 10" id="KW-0812">Transmembrane</keyword>
<keyword evidence="5" id="KW-0256">Endoplasmic reticulum</keyword>
<feature type="transmembrane region" description="Helical" evidence="10">
    <location>
        <begin position="176"/>
        <end position="195"/>
    </location>
</feature>
<evidence type="ECO:0000256" key="2">
    <source>
        <dbReference type="ARBA" id="ARBA00004653"/>
    </source>
</evidence>
<evidence type="ECO:0000256" key="6">
    <source>
        <dbReference type="ARBA" id="ARBA00022976"/>
    </source>
</evidence>
<dbReference type="Proteomes" id="UP001632037">
    <property type="component" value="Unassembled WGS sequence"/>
</dbReference>
<evidence type="ECO:0000256" key="4">
    <source>
        <dbReference type="ARBA" id="ARBA00022692"/>
    </source>
</evidence>
<dbReference type="SMART" id="SM00730">
    <property type="entry name" value="PSN"/>
    <property type="match status" value="1"/>
</dbReference>
<keyword evidence="12" id="KW-1185">Reference proteome</keyword>